<evidence type="ECO:0000259" key="1">
    <source>
        <dbReference type="Pfam" id="PF13456"/>
    </source>
</evidence>
<evidence type="ECO:0000313" key="3">
    <source>
        <dbReference type="Proteomes" id="UP000593568"/>
    </source>
</evidence>
<dbReference type="AlphaFoldDB" id="A0A7J9EAE2"/>
<keyword evidence="3" id="KW-1185">Reference proteome</keyword>
<sequence length="82" mass="9467">MLNRGFECILIQTNSFEAINDIQEEALGGSKSTLITRIHQLLSKVHHWSIQHIPRDENKIADGLVKMVHDKRTRLHILKDLT</sequence>
<dbReference type="InterPro" id="IPR002156">
    <property type="entry name" value="RNaseH_domain"/>
</dbReference>
<feature type="domain" description="RNase H type-1" evidence="1">
    <location>
        <begin position="2"/>
        <end position="67"/>
    </location>
</feature>
<accession>A0A7J9EAE2</accession>
<protein>
    <recommendedName>
        <fullName evidence="1">RNase H type-1 domain-containing protein</fullName>
    </recommendedName>
</protein>
<dbReference type="GO" id="GO:0003676">
    <property type="term" value="F:nucleic acid binding"/>
    <property type="evidence" value="ECO:0007669"/>
    <property type="project" value="InterPro"/>
</dbReference>
<name>A0A7J9EAE2_9ROSI</name>
<dbReference type="InterPro" id="IPR036397">
    <property type="entry name" value="RNaseH_sf"/>
</dbReference>
<evidence type="ECO:0000313" key="2">
    <source>
        <dbReference type="EMBL" id="MBA0769987.1"/>
    </source>
</evidence>
<dbReference type="EMBL" id="JABEZW010000007">
    <property type="protein sequence ID" value="MBA0769987.1"/>
    <property type="molecule type" value="Genomic_DNA"/>
</dbReference>
<dbReference type="GO" id="GO:0004523">
    <property type="term" value="F:RNA-DNA hybrid ribonuclease activity"/>
    <property type="evidence" value="ECO:0007669"/>
    <property type="project" value="InterPro"/>
</dbReference>
<comment type="caution">
    <text evidence="2">The sequence shown here is derived from an EMBL/GenBank/DDBJ whole genome shotgun (WGS) entry which is preliminary data.</text>
</comment>
<dbReference type="Gene3D" id="3.30.420.10">
    <property type="entry name" value="Ribonuclease H-like superfamily/Ribonuclease H"/>
    <property type="match status" value="1"/>
</dbReference>
<dbReference type="Pfam" id="PF13456">
    <property type="entry name" value="RVT_3"/>
    <property type="match status" value="1"/>
</dbReference>
<organism evidence="2 3">
    <name type="scientific">Gossypium trilobum</name>
    <dbReference type="NCBI Taxonomy" id="34281"/>
    <lineage>
        <taxon>Eukaryota</taxon>
        <taxon>Viridiplantae</taxon>
        <taxon>Streptophyta</taxon>
        <taxon>Embryophyta</taxon>
        <taxon>Tracheophyta</taxon>
        <taxon>Spermatophyta</taxon>
        <taxon>Magnoliopsida</taxon>
        <taxon>eudicotyledons</taxon>
        <taxon>Gunneridae</taxon>
        <taxon>Pentapetalae</taxon>
        <taxon>rosids</taxon>
        <taxon>malvids</taxon>
        <taxon>Malvales</taxon>
        <taxon>Malvaceae</taxon>
        <taxon>Malvoideae</taxon>
        <taxon>Gossypium</taxon>
    </lineage>
</organism>
<proteinExistence type="predicted"/>
<gene>
    <name evidence="2" type="ORF">Gotri_018672</name>
</gene>
<reference evidence="2 3" key="1">
    <citation type="journal article" date="2019" name="Genome Biol. Evol.">
        <title>Insights into the evolution of the New World diploid cottons (Gossypium, subgenus Houzingenia) based on genome sequencing.</title>
        <authorList>
            <person name="Grover C.E."/>
            <person name="Arick M.A. 2nd"/>
            <person name="Thrash A."/>
            <person name="Conover J.L."/>
            <person name="Sanders W.S."/>
            <person name="Peterson D.G."/>
            <person name="Frelichowski J.E."/>
            <person name="Scheffler J.A."/>
            <person name="Scheffler B.E."/>
            <person name="Wendel J.F."/>
        </authorList>
    </citation>
    <scope>NUCLEOTIDE SEQUENCE [LARGE SCALE GENOMIC DNA]</scope>
    <source>
        <strain evidence="2">8</strain>
        <tissue evidence="2">Leaf</tissue>
    </source>
</reference>
<dbReference type="Proteomes" id="UP000593568">
    <property type="component" value="Unassembled WGS sequence"/>
</dbReference>